<evidence type="ECO:0000313" key="3">
    <source>
        <dbReference type="Ensembl" id="ENSMCSP00000015697.1"/>
    </source>
</evidence>
<feature type="transmembrane region" description="Helical" evidence="2">
    <location>
        <begin position="6"/>
        <end position="30"/>
    </location>
</feature>
<accession>A0A8C5U2W7</accession>
<keyword evidence="2" id="KW-1133">Transmembrane helix</keyword>
<protein>
    <submittedName>
        <fullName evidence="3">Uncharacterized protein</fullName>
    </submittedName>
</protein>
<reference evidence="3" key="2">
    <citation type="submission" date="2025-09" db="UniProtKB">
        <authorList>
            <consortium name="Ensembl"/>
        </authorList>
    </citation>
    <scope>IDENTIFICATION</scope>
</reference>
<evidence type="ECO:0000256" key="1">
    <source>
        <dbReference type="SAM" id="MobiDB-lite"/>
    </source>
</evidence>
<feature type="compositionally biased region" description="Basic residues" evidence="1">
    <location>
        <begin position="39"/>
        <end position="67"/>
    </location>
</feature>
<proteinExistence type="predicted"/>
<keyword evidence="2" id="KW-0812">Transmembrane</keyword>
<organism evidence="3 4">
    <name type="scientific">Malurus cyaneus samueli</name>
    <dbReference type="NCBI Taxonomy" id="2593467"/>
    <lineage>
        <taxon>Eukaryota</taxon>
        <taxon>Metazoa</taxon>
        <taxon>Chordata</taxon>
        <taxon>Craniata</taxon>
        <taxon>Vertebrata</taxon>
        <taxon>Euteleostomi</taxon>
        <taxon>Archelosauria</taxon>
        <taxon>Archosauria</taxon>
        <taxon>Dinosauria</taxon>
        <taxon>Saurischia</taxon>
        <taxon>Theropoda</taxon>
        <taxon>Coelurosauria</taxon>
        <taxon>Aves</taxon>
        <taxon>Neognathae</taxon>
        <taxon>Neoaves</taxon>
        <taxon>Telluraves</taxon>
        <taxon>Australaves</taxon>
        <taxon>Passeriformes</taxon>
        <taxon>Meliphagoidea</taxon>
        <taxon>Maluridae</taxon>
        <taxon>Malurus</taxon>
    </lineage>
</organism>
<sequence>PMTVLILWSCYFFLAYLSLYFLQSFLHSLLTTESEKQRATSRSRRKRRRRGRARLSTRMTFRRKSTQ</sequence>
<name>A0A8C5U2W7_9PASS</name>
<evidence type="ECO:0000256" key="2">
    <source>
        <dbReference type="SAM" id="Phobius"/>
    </source>
</evidence>
<dbReference type="Ensembl" id="ENSMCST00000016100.1">
    <property type="protein sequence ID" value="ENSMCSP00000015697.1"/>
    <property type="gene ID" value="ENSMCSG00000011052.1"/>
</dbReference>
<feature type="region of interest" description="Disordered" evidence="1">
    <location>
        <begin position="35"/>
        <end position="67"/>
    </location>
</feature>
<evidence type="ECO:0000313" key="4">
    <source>
        <dbReference type="Proteomes" id="UP000694560"/>
    </source>
</evidence>
<dbReference type="AlphaFoldDB" id="A0A8C5U2W7"/>
<keyword evidence="4" id="KW-1185">Reference proteome</keyword>
<keyword evidence="2" id="KW-0472">Membrane</keyword>
<dbReference type="Proteomes" id="UP000694560">
    <property type="component" value="Unplaced"/>
</dbReference>
<reference evidence="3" key="1">
    <citation type="submission" date="2025-08" db="UniProtKB">
        <authorList>
            <consortium name="Ensembl"/>
        </authorList>
    </citation>
    <scope>IDENTIFICATION</scope>
</reference>